<evidence type="ECO:0000256" key="5">
    <source>
        <dbReference type="SAM" id="MobiDB-lite"/>
    </source>
</evidence>
<sequence length="1932" mass="202505">MNRDRIAVVGIGLVYPDADSPDELWTNVLAGRRAFRDIPDVRTRLSDYWSPDPGAPDSFYSRKAAVLRDYQFDRVRHRISTATFRATDMTHWLALDVADRALADAGFPGGAGLPARTTGVVVGNTLTGEFTRAGLMRLRWPYVRRTVADQLRAAGWDAPAIDEFLTGLEPRYKAPFPVPDEDSLAGGLANTISGRICNYFNLGGGGYTVDGACSSSLLSVVNAVTALTDGDLDVALAGGVDLSIDPFELIGFARTGALATREMRVYDADSNGFWPGEGCGMVVLMRESDARAQGRRIYACITGYGVSSDGRGGITRPEVEGHRDAIARAYARAGYSVDSVGYFEGHGTGTAVGDATEIAAISGSLRPRADGTRAALGSVKANIGHTKAAAGIAGLIKATLAVHHRTIPPVTGQTDPHPALAEAADRLHTPDRPTAWAAGPPIRAGVSAMGFGGINTHVALEQGDPTDTSRPTPSARVRDVVCGRQDAEVLVAGGTDVAELTAEARRLRSALADAALCELTDIAAAGLRQQGGAFRTAVVARTPEQAVARLDAVIDRLTNGPGPAALERVAPGAFLGRGRDGARIAFVFPGQGAGHGHVGACLRRFGHRSLPTTTADGTASLQPRVVARSLDSLDALERCGISGDIAVGHSLGEITALAWAGAFTADQALEVATRRGALMADLAPDDGAMAVLHTDAASAEHLLAGTSARISGYNAPEIVTIAGRRTDVDRVIEAATRADVTASLLPVGHAFHTEDFTAAARALGDHLATQEVRPPRRPVRSTVDGNLLDASTSLPAYLSDQIVRPVRFSEAVGRLDDVDLVVEVGPGHALSGPVAATLPDTVVTRTDSDSDSLEPFLECVAAAHALGRDIKTGALVDGRAVKPFDLDTPPAFLTNPCETAPELGFDPTTPVPDTSTTPARRHPEAPDDTHAGADPATTSTLDLLRRSIADKVELPLDTIDARTRPLDELHLSSITIAQITNDVIRSLGRPPLTGVPAFATATVGEIAQMLDDTTTGAEPGGSPDGPGEAPGAEPWVHAFAIRHQPAAPLPDAPAGRSRWTRLGAARPDADRLLTHLSGTAGATGILVDTRGLSLDAAVTTADELIARLRDVRTGPDAARVVTLQHPRGGLAGLLKSVHLEHPRIAVTVVTLAADTDLAPGTITAIGADAAAGGFLDVGYDTEGNRLVPRLEAVPPTAATDTPLDATDVLLATGGAKGITAEACLDLGNRYGVAVAMLGRAAPEDEAVRSTLHRMTAAGVRHHYVQADVTDPDAVAAAVAEVASALGTVTAVLHGAGVNRPEPTLDLTPDALRAAVAPKVDGLRNVLAALDLTTLRHVIGFGSIIGRAGLAGEGHYALANDWMTAELAALAEAHHHLRVRSLEWSVWSGTGMGENLGVVELLKQQGIEPVDTDRGLAQLRRALTAPDHPVTSLVCSRVGSLPTLGFLRGELPLARFTERVVVDYPGVELVTEAELTARTDPYLLDHRFEGQLLLPAVLGLEAMAQAATALSGTTPTSVSAVAFERPVIVPDDAPETVRVCAVTRPDGSVAVVLRSSATGFAADHFRAVYHFGDARSPELVEPGDRTSPIVLDPATDLYGGVLFQSGRFRRITAYHRVTARHASADLSAEAGEPWFAGHLPQTLLLGDPGSRDAFMHALQSCVPHGVLLPHGVDEIVLGPGSRTGTLRMDARETGARDSSFTYDVTVRDAEGRLVEHWSGLGLQSVRAVPSAQIAWPQAFLGSYLQRRVEEHLGGSWSVAVEPHGDRPPSSVDARRALTELAARRATGDAVPIGHRPDGRPEYGPGRQVSASHGANCTTVVAGSADLARLAVDVELVEPRSEDTWRGLLDSVNLATAAQVASDLDEDLDTAATRVWSVLECLRKTGQVTSSVHAGMPLGDSWTEFGVGRDRVASWAGRDVSGRRITAAVLRGDE</sequence>
<dbReference type="InterPro" id="IPR014043">
    <property type="entry name" value="Acyl_transferase_dom"/>
</dbReference>
<dbReference type="InterPro" id="IPR057326">
    <property type="entry name" value="KR_dom"/>
</dbReference>
<dbReference type="Proteomes" id="UP000675409">
    <property type="component" value="Unassembled WGS sequence"/>
</dbReference>
<keyword evidence="2" id="KW-0597">Phosphoprotein</keyword>
<feature type="domain" description="PKS/mFAS DH" evidence="7">
    <location>
        <begin position="1453"/>
        <end position="1730"/>
    </location>
</feature>
<dbReference type="Pfam" id="PF08659">
    <property type="entry name" value="KR"/>
    <property type="match status" value="1"/>
</dbReference>
<dbReference type="SMART" id="SM00826">
    <property type="entry name" value="PKS_DH"/>
    <property type="match status" value="1"/>
</dbReference>
<feature type="region of interest" description="Disordered" evidence="5">
    <location>
        <begin position="1012"/>
        <end position="1032"/>
    </location>
</feature>
<organism evidence="8 9">
    <name type="scientific">Myceligenerans indicum</name>
    <dbReference type="NCBI Taxonomy" id="2593663"/>
    <lineage>
        <taxon>Bacteria</taxon>
        <taxon>Bacillati</taxon>
        <taxon>Actinomycetota</taxon>
        <taxon>Actinomycetes</taxon>
        <taxon>Micrococcales</taxon>
        <taxon>Promicromonosporaceae</taxon>
        <taxon>Myceligenerans</taxon>
    </lineage>
</organism>
<dbReference type="InterPro" id="IPR014030">
    <property type="entry name" value="Ketoacyl_synth_N"/>
</dbReference>
<dbReference type="PANTHER" id="PTHR43775:SF37">
    <property type="entry name" value="SI:DKEY-61P9.11"/>
    <property type="match status" value="1"/>
</dbReference>
<feature type="region of interest" description="Disordered" evidence="5">
    <location>
        <begin position="899"/>
        <end position="936"/>
    </location>
</feature>
<dbReference type="CDD" id="cd00833">
    <property type="entry name" value="PKS"/>
    <property type="match status" value="1"/>
</dbReference>
<dbReference type="InterPro" id="IPR001227">
    <property type="entry name" value="Ac_transferase_dom_sf"/>
</dbReference>
<dbReference type="InterPro" id="IPR050091">
    <property type="entry name" value="PKS_NRPS_Biosynth_Enz"/>
</dbReference>
<dbReference type="InterPro" id="IPR014031">
    <property type="entry name" value="Ketoacyl_synth_C"/>
</dbReference>
<evidence type="ECO:0000313" key="8">
    <source>
        <dbReference type="EMBL" id="MBL0887266.1"/>
    </source>
</evidence>
<dbReference type="InterPro" id="IPR049552">
    <property type="entry name" value="PKS_DH_N"/>
</dbReference>
<dbReference type="SUPFAM" id="SSF51735">
    <property type="entry name" value="NAD(P)-binding Rossmann-fold domains"/>
    <property type="match status" value="1"/>
</dbReference>
<dbReference type="SMART" id="SM00825">
    <property type="entry name" value="PKS_KS"/>
    <property type="match status" value="1"/>
</dbReference>
<reference evidence="8 9" key="1">
    <citation type="journal article" date="2021" name="Arch. Microbiol.">
        <title>Myceligenerans indicum sp. nov., an actinobacterium isolated from mangrove sediment of Sundarbans, India.</title>
        <authorList>
            <person name="Asha K."/>
            <person name="Bhadury P."/>
        </authorList>
    </citation>
    <scope>NUCLEOTIDE SEQUENCE [LARGE SCALE GENOMIC DNA]</scope>
    <source>
        <strain evidence="8 9">I2</strain>
    </source>
</reference>
<evidence type="ECO:0000256" key="2">
    <source>
        <dbReference type="ARBA" id="ARBA00022553"/>
    </source>
</evidence>
<dbReference type="Gene3D" id="3.40.50.720">
    <property type="entry name" value="NAD(P)-binding Rossmann-like Domain"/>
    <property type="match status" value="1"/>
</dbReference>
<keyword evidence="1" id="KW-0596">Phosphopantetheine</keyword>
<dbReference type="SUPFAM" id="SSF55048">
    <property type="entry name" value="Probable ACP-binding domain of malonyl-CoA ACP transacylase"/>
    <property type="match status" value="1"/>
</dbReference>
<dbReference type="PROSITE" id="PS52004">
    <property type="entry name" value="KS3_2"/>
    <property type="match status" value="1"/>
</dbReference>
<evidence type="ECO:0000256" key="1">
    <source>
        <dbReference type="ARBA" id="ARBA00022450"/>
    </source>
</evidence>
<dbReference type="InterPro" id="IPR049551">
    <property type="entry name" value="PKS_DH_C"/>
</dbReference>
<dbReference type="InterPro" id="IPR016036">
    <property type="entry name" value="Malonyl_transacylase_ACP-bd"/>
</dbReference>
<dbReference type="RefSeq" id="WP_201848138.1">
    <property type="nucleotide sequence ID" value="NZ_JABBYC010000024.1"/>
</dbReference>
<name>A0ABS1LM15_9MICO</name>
<dbReference type="Pfam" id="PF00109">
    <property type="entry name" value="ketoacyl-synt"/>
    <property type="match status" value="1"/>
</dbReference>
<evidence type="ECO:0000313" key="9">
    <source>
        <dbReference type="Proteomes" id="UP000675409"/>
    </source>
</evidence>
<evidence type="ECO:0000256" key="4">
    <source>
        <dbReference type="PROSITE-ProRule" id="PRU01363"/>
    </source>
</evidence>
<dbReference type="PROSITE" id="PS52019">
    <property type="entry name" value="PKS_MFAS_DH"/>
    <property type="match status" value="1"/>
</dbReference>
<gene>
    <name evidence="8" type="ORF">HGK34_13440</name>
</gene>
<dbReference type="InterPro" id="IPR016039">
    <property type="entry name" value="Thiolase-like"/>
</dbReference>
<dbReference type="Gene3D" id="1.10.1200.10">
    <property type="entry name" value="ACP-like"/>
    <property type="match status" value="1"/>
</dbReference>
<dbReference type="SUPFAM" id="SSF52151">
    <property type="entry name" value="FabD/lysophospholipase-like"/>
    <property type="match status" value="1"/>
</dbReference>
<feature type="region of interest" description="Disordered" evidence="5">
    <location>
        <begin position="1788"/>
        <end position="1810"/>
    </location>
</feature>
<dbReference type="InterPro" id="IPR036291">
    <property type="entry name" value="NAD(P)-bd_dom_sf"/>
</dbReference>
<evidence type="ECO:0000259" key="7">
    <source>
        <dbReference type="PROSITE" id="PS52019"/>
    </source>
</evidence>
<dbReference type="Pfam" id="PF00698">
    <property type="entry name" value="Acyl_transf_1"/>
    <property type="match status" value="1"/>
</dbReference>
<dbReference type="InterPro" id="IPR016035">
    <property type="entry name" value="Acyl_Trfase/lysoPLipase"/>
</dbReference>
<dbReference type="InterPro" id="IPR020807">
    <property type="entry name" value="PKS_DH"/>
</dbReference>
<dbReference type="Pfam" id="PF14765">
    <property type="entry name" value="PS-DH"/>
    <property type="match status" value="1"/>
</dbReference>
<dbReference type="InterPro" id="IPR020841">
    <property type="entry name" value="PKS_Beta-ketoAc_synthase_dom"/>
</dbReference>
<evidence type="ECO:0000259" key="6">
    <source>
        <dbReference type="PROSITE" id="PS52004"/>
    </source>
</evidence>
<dbReference type="InterPro" id="IPR013968">
    <property type="entry name" value="PKS_KR"/>
</dbReference>
<feature type="compositionally biased region" description="Basic and acidic residues" evidence="5">
    <location>
        <begin position="921"/>
        <end position="931"/>
    </location>
</feature>
<dbReference type="Gene3D" id="3.40.366.10">
    <property type="entry name" value="Malonyl-Coenzyme A Acyl Carrier Protein, domain 2"/>
    <property type="match status" value="1"/>
</dbReference>
<dbReference type="SMART" id="SM00822">
    <property type="entry name" value="PKS_KR"/>
    <property type="match status" value="1"/>
</dbReference>
<feature type="compositionally biased region" description="Low complexity" evidence="5">
    <location>
        <begin position="906"/>
        <end position="918"/>
    </location>
</feature>
<dbReference type="InterPro" id="IPR036736">
    <property type="entry name" value="ACP-like_sf"/>
</dbReference>
<protein>
    <submittedName>
        <fullName evidence="8">SDR family NAD(P)-dependent oxidoreductase</fullName>
    </submittedName>
</protein>
<comment type="caution">
    <text evidence="8">The sequence shown here is derived from an EMBL/GenBank/DDBJ whole genome shotgun (WGS) entry which is preliminary data.</text>
</comment>
<keyword evidence="9" id="KW-1185">Reference proteome</keyword>
<proteinExistence type="predicted"/>
<dbReference type="InterPro" id="IPR049900">
    <property type="entry name" value="PKS_mFAS_DH"/>
</dbReference>
<feature type="region of interest" description="C-terminal hotdog fold" evidence="4">
    <location>
        <begin position="1586"/>
        <end position="1730"/>
    </location>
</feature>
<accession>A0ABS1LM15</accession>
<keyword evidence="3" id="KW-0808">Transferase</keyword>
<dbReference type="PANTHER" id="PTHR43775">
    <property type="entry name" value="FATTY ACID SYNTHASE"/>
    <property type="match status" value="1"/>
</dbReference>
<dbReference type="SUPFAM" id="SSF53901">
    <property type="entry name" value="Thiolase-like"/>
    <property type="match status" value="1"/>
</dbReference>
<dbReference type="Gene3D" id="3.10.129.110">
    <property type="entry name" value="Polyketide synthase dehydratase"/>
    <property type="match status" value="1"/>
</dbReference>
<dbReference type="Pfam" id="PF21089">
    <property type="entry name" value="PKS_DH_N"/>
    <property type="match status" value="1"/>
</dbReference>
<dbReference type="SMART" id="SM00827">
    <property type="entry name" value="PKS_AT"/>
    <property type="match status" value="1"/>
</dbReference>
<feature type="domain" description="Ketosynthase family 3 (KS3)" evidence="6">
    <location>
        <begin position="3"/>
        <end position="462"/>
    </location>
</feature>
<feature type="active site" description="Proton acceptor; for dehydratase activity" evidence="4">
    <location>
        <position position="1485"/>
    </location>
</feature>
<feature type="active site" description="Proton donor; for dehydratase activity" evidence="4">
    <location>
        <position position="1646"/>
    </location>
</feature>
<evidence type="ECO:0000256" key="3">
    <source>
        <dbReference type="ARBA" id="ARBA00022679"/>
    </source>
</evidence>
<dbReference type="Gene3D" id="3.40.47.10">
    <property type="match status" value="1"/>
</dbReference>
<feature type="region of interest" description="N-terminal hotdog fold" evidence="4">
    <location>
        <begin position="1453"/>
        <end position="1575"/>
    </location>
</feature>
<dbReference type="Pfam" id="PF02801">
    <property type="entry name" value="Ketoacyl-synt_C"/>
    <property type="match status" value="1"/>
</dbReference>
<dbReference type="InterPro" id="IPR042104">
    <property type="entry name" value="PKS_dehydratase_sf"/>
</dbReference>
<dbReference type="EMBL" id="JABBYC010000024">
    <property type="protein sequence ID" value="MBL0887266.1"/>
    <property type="molecule type" value="Genomic_DNA"/>
</dbReference>